<comment type="caution">
    <text evidence="2">The sequence shown here is derived from an EMBL/GenBank/DDBJ whole genome shotgun (WGS) entry which is preliminary data.</text>
</comment>
<evidence type="ECO:0000313" key="3">
    <source>
        <dbReference type="Proteomes" id="UP001459277"/>
    </source>
</evidence>
<dbReference type="Gene3D" id="3.60.10.10">
    <property type="entry name" value="Endonuclease/exonuclease/phosphatase"/>
    <property type="match status" value="1"/>
</dbReference>
<gene>
    <name evidence="2" type="ORF">SO802_015123</name>
</gene>
<sequence length="209" mass="24149">MAPKKVVEEAEVCQLELNQNNMETEEGSEGINVTELSVTQTNVLGKVLHSDLLGNPRTENELVDIVRAKDPSIMLLTETWADETRIKDVLRRIKFENMFIALRMNRGGGLVLFWRSTIDVTVTGFSKNYIDAIINKNKENEWRFTRFYGEPETQKRFELWDLLNVGTFFALMGQGPFYYTQAYRLMGQGVGTSLLSQWDYTTNWVSQWT</sequence>
<dbReference type="AlphaFoldDB" id="A0AAW2CST9"/>
<protein>
    <recommendedName>
        <fullName evidence="1">Endonuclease/exonuclease/phosphatase domain-containing protein</fullName>
    </recommendedName>
</protein>
<dbReference type="SUPFAM" id="SSF56219">
    <property type="entry name" value="DNase I-like"/>
    <property type="match status" value="1"/>
</dbReference>
<dbReference type="InterPro" id="IPR036691">
    <property type="entry name" value="Endo/exonu/phosph_ase_sf"/>
</dbReference>
<evidence type="ECO:0000259" key="1">
    <source>
        <dbReference type="Pfam" id="PF03372"/>
    </source>
</evidence>
<dbReference type="Pfam" id="PF03372">
    <property type="entry name" value="Exo_endo_phos"/>
    <property type="match status" value="1"/>
</dbReference>
<proteinExistence type="predicted"/>
<feature type="domain" description="Endonuclease/exonuclease/phosphatase" evidence="1">
    <location>
        <begin position="42"/>
        <end position="162"/>
    </location>
</feature>
<evidence type="ECO:0000313" key="2">
    <source>
        <dbReference type="EMBL" id="KAL0001342.1"/>
    </source>
</evidence>
<accession>A0AAW2CST9</accession>
<dbReference type="InterPro" id="IPR005135">
    <property type="entry name" value="Endo/exonuclease/phosphatase"/>
</dbReference>
<organism evidence="2 3">
    <name type="scientific">Lithocarpus litseifolius</name>
    <dbReference type="NCBI Taxonomy" id="425828"/>
    <lineage>
        <taxon>Eukaryota</taxon>
        <taxon>Viridiplantae</taxon>
        <taxon>Streptophyta</taxon>
        <taxon>Embryophyta</taxon>
        <taxon>Tracheophyta</taxon>
        <taxon>Spermatophyta</taxon>
        <taxon>Magnoliopsida</taxon>
        <taxon>eudicotyledons</taxon>
        <taxon>Gunneridae</taxon>
        <taxon>Pentapetalae</taxon>
        <taxon>rosids</taxon>
        <taxon>fabids</taxon>
        <taxon>Fagales</taxon>
        <taxon>Fagaceae</taxon>
        <taxon>Lithocarpus</taxon>
    </lineage>
</organism>
<dbReference type="PANTHER" id="PTHR35218">
    <property type="entry name" value="RNASE H DOMAIN-CONTAINING PROTEIN"/>
    <property type="match status" value="1"/>
</dbReference>
<name>A0AAW2CST9_9ROSI</name>
<dbReference type="PANTHER" id="PTHR35218:SF9">
    <property type="entry name" value="ENDONUCLEASE_EXONUCLEASE_PHOSPHATASE DOMAIN-CONTAINING PROTEIN"/>
    <property type="match status" value="1"/>
</dbReference>
<keyword evidence="3" id="KW-1185">Reference proteome</keyword>
<dbReference type="EMBL" id="JAZDWU010000005">
    <property type="protein sequence ID" value="KAL0001342.1"/>
    <property type="molecule type" value="Genomic_DNA"/>
</dbReference>
<reference evidence="2 3" key="1">
    <citation type="submission" date="2024-01" db="EMBL/GenBank/DDBJ databases">
        <title>A telomere-to-telomere, gap-free genome of sweet tea (Lithocarpus litseifolius).</title>
        <authorList>
            <person name="Zhou J."/>
        </authorList>
    </citation>
    <scope>NUCLEOTIDE SEQUENCE [LARGE SCALE GENOMIC DNA]</scope>
    <source>
        <strain evidence="2">Zhou-2022a</strain>
        <tissue evidence="2">Leaf</tissue>
    </source>
</reference>
<dbReference type="GO" id="GO:0003824">
    <property type="term" value="F:catalytic activity"/>
    <property type="evidence" value="ECO:0007669"/>
    <property type="project" value="InterPro"/>
</dbReference>
<dbReference type="Proteomes" id="UP001459277">
    <property type="component" value="Unassembled WGS sequence"/>
</dbReference>